<reference evidence="2" key="1">
    <citation type="submission" date="2021-02" db="EMBL/GenBank/DDBJ databases">
        <authorList>
            <person name="Nowell W R."/>
        </authorList>
    </citation>
    <scope>NUCLEOTIDE SEQUENCE</scope>
    <source>
        <strain evidence="2">Ploen Becks lab</strain>
    </source>
</reference>
<dbReference type="Proteomes" id="UP000663879">
    <property type="component" value="Unassembled WGS sequence"/>
</dbReference>
<dbReference type="SUPFAM" id="SSF103473">
    <property type="entry name" value="MFS general substrate transporter"/>
    <property type="match status" value="1"/>
</dbReference>
<feature type="transmembrane region" description="Helical" evidence="1">
    <location>
        <begin position="383"/>
        <end position="403"/>
    </location>
</feature>
<dbReference type="OrthoDB" id="6499973at2759"/>
<dbReference type="GO" id="GO:0008028">
    <property type="term" value="F:monocarboxylic acid transmembrane transporter activity"/>
    <property type="evidence" value="ECO:0007669"/>
    <property type="project" value="TreeGrafter"/>
</dbReference>
<feature type="transmembrane region" description="Helical" evidence="1">
    <location>
        <begin position="288"/>
        <end position="310"/>
    </location>
</feature>
<feature type="transmembrane region" description="Helical" evidence="1">
    <location>
        <begin position="108"/>
        <end position="131"/>
    </location>
</feature>
<proteinExistence type="predicted"/>
<dbReference type="EMBL" id="CAJNOC010000372">
    <property type="protein sequence ID" value="CAF0751868.1"/>
    <property type="molecule type" value="Genomic_DNA"/>
</dbReference>
<feature type="transmembrane region" description="Helical" evidence="1">
    <location>
        <begin position="12"/>
        <end position="33"/>
    </location>
</feature>
<evidence type="ECO:0000313" key="3">
    <source>
        <dbReference type="Proteomes" id="UP000663879"/>
    </source>
</evidence>
<organism evidence="2 3">
    <name type="scientific">Brachionus calyciflorus</name>
    <dbReference type="NCBI Taxonomy" id="104777"/>
    <lineage>
        <taxon>Eukaryota</taxon>
        <taxon>Metazoa</taxon>
        <taxon>Spiralia</taxon>
        <taxon>Gnathifera</taxon>
        <taxon>Rotifera</taxon>
        <taxon>Eurotatoria</taxon>
        <taxon>Monogononta</taxon>
        <taxon>Pseudotrocha</taxon>
        <taxon>Ploima</taxon>
        <taxon>Brachionidae</taxon>
        <taxon>Brachionus</taxon>
    </lineage>
</organism>
<feature type="transmembrane region" description="Helical" evidence="1">
    <location>
        <begin position="226"/>
        <end position="247"/>
    </location>
</feature>
<protein>
    <submittedName>
        <fullName evidence="2">Uncharacterized protein</fullName>
    </submittedName>
</protein>
<feature type="transmembrane region" description="Helical" evidence="1">
    <location>
        <begin position="82"/>
        <end position="102"/>
    </location>
</feature>
<dbReference type="AlphaFoldDB" id="A0A813PDI2"/>
<feature type="transmembrane region" description="Helical" evidence="1">
    <location>
        <begin position="53"/>
        <end position="75"/>
    </location>
</feature>
<feature type="transmembrane region" description="Helical" evidence="1">
    <location>
        <begin position="170"/>
        <end position="191"/>
    </location>
</feature>
<feature type="transmembrane region" description="Helical" evidence="1">
    <location>
        <begin position="345"/>
        <end position="363"/>
    </location>
</feature>
<gene>
    <name evidence="2" type="ORF">OXX778_LOCUS3961</name>
</gene>
<keyword evidence="3" id="KW-1185">Reference proteome</keyword>
<name>A0A813PDI2_9BILA</name>
<dbReference type="PANTHER" id="PTHR11360">
    <property type="entry name" value="MONOCARBOXYLATE TRANSPORTER"/>
    <property type="match status" value="1"/>
</dbReference>
<evidence type="ECO:0000256" key="1">
    <source>
        <dbReference type="SAM" id="Phobius"/>
    </source>
</evidence>
<keyword evidence="1" id="KW-0472">Membrane</keyword>
<keyword evidence="1" id="KW-0812">Transmembrane</keyword>
<dbReference type="Pfam" id="PF07690">
    <property type="entry name" value="MFS_1"/>
    <property type="match status" value="1"/>
</dbReference>
<comment type="caution">
    <text evidence="2">The sequence shown here is derived from an EMBL/GenBank/DDBJ whole genome shotgun (WGS) entry which is preliminary data.</text>
</comment>
<feature type="transmembrane region" description="Helical" evidence="1">
    <location>
        <begin position="316"/>
        <end position="333"/>
    </location>
</feature>
<dbReference type="InterPro" id="IPR036259">
    <property type="entry name" value="MFS_trans_sf"/>
</dbReference>
<sequence>MKFKYEHLNVFKSLIVLGSFIVYFVADGVSLSFGIFTREFIEYFNENDREGLVFLTTGLLQAVPLFLSPLVCYLIEKFNCRPIALIGSTLVTLSFILTRYVVKNLLTLNLIVGIMLSCGLAMMYIPAYLIISYHFDKKRALATGIAVSGSGLGLFILSPISEYLIYEFGWMDACFLFGAISSHTFISACLFRPVEASKYEQEKNKTPTEKKTLIEEIKIICSNKQFLLVNFSYFILSFVIIAPYNFLPSHIKLKKFDDPNSISIAMIGLSTLIGQIVIGFVADYCKSFTWLVYSVCIILSGVITLVLPFLNNINYVFVYSFLFGFLTSVNYVLQSGLVIESLGIANLTLAFGFLQFSQGFSILMGSPMLGRLKDLTGDYDKSFYVSGFLMLFSGVALCLWPLLKGKKTKKSQSFFG</sequence>
<dbReference type="PANTHER" id="PTHR11360:SF260">
    <property type="entry name" value="MFS DOMAIN-CONTAINING PROTEIN"/>
    <property type="match status" value="1"/>
</dbReference>
<dbReference type="InterPro" id="IPR011701">
    <property type="entry name" value="MFS"/>
</dbReference>
<feature type="transmembrane region" description="Helical" evidence="1">
    <location>
        <begin position="140"/>
        <end position="158"/>
    </location>
</feature>
<feature type="transmembrane region" description="Helical" evidence="1">
    <location>
        <begin position="262"/>
        <end position="281"/>
    </location>
</feature>
<dbReference type="Gene3D" id="1.20.1250.20">
    <property type="entry name" value="MFS general substrate transporter like domains"/>
    <property type="match status" value="2"/>
</dbReference>
<dbReference type="InterPro" id="IPR050327">
    <property type="entry name" value="Proton-linked_MCT"/>
</dbReference>
<accession>A0A813PDI2</accession>
<evidence type="ECO:0000313" key="2">
    <source>
        <dbReference type="EMBL" id="CAF0751868.1"/>
    </source>
</evidence>
<keyword evidence="1" id="KW-1133">Transmembrane helix</keyword>